<feature type="compositionally biased region" description="Polar residues" evidence="1">
    <location>
        <begin position="288"/>
        <end position="297"/>
    </location>
</feature>
<organism evidence="3 4">
    <name type="scientific">Melghirimyces algeriensis</name>
    <dbReference type="NCBI Taxonomy" id="910412"/>
    <lineage>
        <taxon>Bacteria</taxon>
        <taxon>Bacillati</taxon>
        <taxon>Bacillota</taxon>
        <taxon>Bacilli</taxon>
        <taxon>Bacillales</taxon>
        <taxon>Thermoactinomycetaceae</taxon>
        <taxon>Melghirimyces</taxon>
    </lineage>
</organism>
<keyword evidence="2" id="KW-1133">Transmembrane helix</keyword>
<keyword evidence="2" id="KW-0812">Transmembrane</keyword>
<feature type="compositionally biased region" description="Basic and acidic residues" evidence="1">
    <location>
        <begin position="149"/>
        <end position="174"/>
    </location>
</feature>
<evidence type="ECO:0008006" key="5">
    <source>
        <dbReference type="Google" id="ProtNLM"/>
    </source>
</evidence>
<evidence type="ECO:0000313" key="4">
    <source>
        <dbReference type="Proteomes" id="UP000315636"/>
    </source>
</evidence>
<dbReference type="AlphaFoldDB" id="A0A521F7T1"/>
<proteinExistence type="predicted"/>
<feature type="compositionally biased region" description="Basic and acidic residues" evidence="1">
    <location>
        <begin position="129"/>
        <end position="140"/>
    </location>
</feature>
<feature type="region of interest" description="Disordered" evidence="1">
    <location>
        <begin position="129"/>
        <end position="185"/>
    </location>
</feature>
<keyword evidence="2" id="KW-0472">Membrane</keyword>
<dbReference type="EMBL" id="FXTI01000014">
    <property type="protein sequence ID" value="SMO92255.1"/>
    <property type="molecule type" value="Genomic_DNA"/>
</dbReference>
<protein>
    <recommendedName>
        <fullName evidence="5">DUF2637 domain-containing protein</fullName>
    </recommendedName>
</protein>
<feature type="transmembrane region" description="Helical" evidence="2">
    <location>
        <begin position="38"/>
        <end position="56"/>
    </location>
</feature>
<sequence>MGKWSIGFALLLTLMILGVSYSHTVSLYTDIGYGQSEAFTITAFIEGIFLLSTVTLARNRLAGQHSSWTLKCGFAYGAFHVLFSNLHHSADLSYLFDSGIAGWVLGISILVGLIIIELIVSYGVSENKRTEDGQDTKQTDNKPSINADSVRKLNENKLSESKRTDVVFDSDTDRTGIQGNGKRTDEAYNVRPEAVQTEVSVQEETDSAIQRSGSTPVKVLYTDERTVTNTKSSGQGDINEIIDEEMSVHLDEDADLPDKLPDSVRTETYEECNERTVDGQGELDIRPDNTNGQQSDNQAEKRTDSERVPDSERTNGGRETDKTERTNGGQHTAGRASEKTKKHKRNTVPEEVVEEVYLSIVKDTGKVPSFRGLMREAGCSKHMAGKVINRYKKEKAG</sequence>
<feature type="compositionally biased region" description="Basic and acidic residues" evidence="1">
    <location>
        <begin position="298"/>
        <end position="325"/>
    </location>
</feature>
<feature type="transmembrane region" description="Helical" evidence="2">
    <location>
        <begin position="100"/>
        <end position="120"/>
    </location>
</feature>
<keyword evidence="4" id="KW-1185">Reference proteome</keyword>
<dbReference type="Proteomes" id="UP000315636">
    <property type="component" value="Unassembled WGS sequence"/>
</dbReference>
<gene>
    <name evidence="3" type="ORF">SAMN06264849_11456</name>
</gene>
<feature type="region of interest" description="Disordered" evidence="1">
    <location>
        <begin position="251"/>
        <end position="347"/>
    </location>
</feature>
<evidence type="ECO:0000256" key="2">
    <source>
        <dbReference type="SAM" id="Phobius"/>
    </source>
</evidence>
<dbReference type="RefSeq" id="WP_142506646.1">
    <property type="nucleotide sequence ID" value="NZ_FXTI01000014.1"/>
</dbReference>
<feature type="transmembrane region" description="Helical" evidence="2">
    <location>
        <begin position="68"/>
        <end position="88"/>
    </location>
</feature>
<feature type="compositionally biased region" description="Basic and acidic residues" evidence="1">
    <location>
        <begin position="251"/>
        <end position="287"/>
    </location>
</feature>
<accession>A0A521F7T1</accession>
<evidence type="ECO:0000313" key="3">
    <source>
        <dbReference type="EMBL" id="SMO92255.1"/>
    </source>
</evidence>
<reference evidence="3 4" key="1">
    <citation type="submission" date="2017-05" db="EMBL/GenBank/DDBJ databases">
        <authorList>
            <person name="Varghese N."/>
            <person name="Submissions S."/>
        </authorList>
    </citation>
    <scope>NUCLEOTIDE SEQUENCE [LARGE SCALE GENOMIC DNA]</scope>
    <source>
        <strain evidence="3 4">DSM 45474</strain>
    </source>
</reference>
<name>A0A521F7T1_9BACL</name>
<evidence type="ECO:0000256" key="1">
    <source>
        <dbReference type="SAM" id="MobiDB-lite"/>
    </source>
</evidence>